<organism evidence="1 2">
    <name type="scientific">Schistosoma mattheei</name>
    <dbReference type="NCBI Taxonomy" id="31246"/>
    <lineage>
        <taxon>Eukaryota</taxon>
        <taxon>Metazoa</taxon>
        <taxon>Spiralia</taxon>
        <taxon>Lophotrochozoa</taxon>
        <taxon>Platyhelminthes</taxon>
        <taxon>Trematoda</taxon>
        <taxon>Digenea</taxon>
        <taxon>Strigeidida</taxon>
        <taxon>Schistosomatoidea</taxon>
        <taxon>Schistosomatidae</taxon>
        <taxon>Schistosoma</taxon>
    </lineage>
</organism>
<gene>
    <name evidence="1" type="ORF">SMTD_LOCUS17025</name>
</gene>
<sequence length="33" mass="3606">MPIQAFTSALNPLCSSMMLPRYVNVYTSSKASP</sequence>
<keyword evidence="2" id="KW-1185">Reference proteome</keyword>
<proteinExistence type="predicted"/>
<name>A0A3P8JUD0_9TREM</name>
<evidence type="ECO:0000313" key="1">
    <source>
        <dbReference type="EMBL" id="VDP72993.1"/>
    </source>
</evidence>
<accession>A0A3P8JUD0</accession>
<protein>
    <submittedName>
        <fullName evidence="1">Uncharacterized protein</fullName>
    </submittedName>
</protein>
<reference evidence="1 2" key="1">
    <citation type="submission" date="2018-11" db="EMBL/GenBank/DDBJ databases">
        <authorList>
            <consortium name="Pathogen Informatics"/>
        </authorList>
    </citation>
    <scope>NUCLEOTIDE SEQUENCE [LARGE SCALE GENOMIC DNA]</scope>
    <source>
        <strain>Denwood</strain>
        <strain evidence="2">Zambia</strain>
    </source>
</reference>
<dbReference type="Proteomes" id="UP000269396">
    <property type="component" value="Unassembled WGS sequence"/>
</dbReference>
<evidence type="ECO:0000313" key="2">
    <source>
        <dbReference type="Proteomes" id="UP000269396"/>
    </source>
</evidence>
<dbReference type="EMBL" id="UZAL01038083">
    <property type="protein sequence ID" value="VDP72993.1"/>
    <property type="molecule type" value="Genomic_DNA"/>
</dbReference>
<dbReference type="AlphaFoldDB" id="A0A3P8JUD0"/>